<comment type="caution">
    <text evidence="2">The sequence shown here is derived from an EMBL/GenBank/DDBJ whole genome shotgun (WGS) entry which is preliminary data.</text>
</comment>
<feature type="transmembrane region" description="Helical" evidence="1">
    <location>
        <begin position="12"/>
        <end position="33"/>
    </location>
</feature>
<reference evidence="2 3" key="1">
    <citation type="submission" date="2016-12" db="EMBL/GenBank/DDBJ databases">
        <title>The genomes of Aspergillus section Nigri reveals drivers in fungal speciation.</title>
        <authorList>
            <consortium name="DOE Joint Genome Institute"/>
            <person name="Vesth T.C."/>
            <person name="Nybo J."/>
            <person name="Theobald S."/>
            <person name="Brandl J."/>
            <person name="Frisvad J.C."/>
            <person name="Nielsen K.F."/>
            <person name="Lyhne E.K."/>
            <person name="Kogle M.E."/>
            <person name="Kuo A."/>
            <person name="Riley R."/>
            <person name="Clum A."/>
            <person name="Nolan M."/>
            <person name="Lipzen A."/>
            <person name="Salamov A."/>
            <person name="Henrissat B."/>
            <person name="Wiebenga A."/>
            <person name="De Vries R.P."/>
            <person name="Grigoriev I.V."/>
            <person name="Mortensen U.H."/>
            <person name="Andersen M.R."/>
            <person name="Baker S.E."/>
        </authorList>
    </citation>
    <scope>NUCLEOTIDE SEQUENCE [LARGE SCALE GENOMIC DNA]</scope>
    <source>
        <strain evidence="2 3">IBT 23096</strain>
    </source>
</reference>
<evidence type="ECO:0000256" key="1">
    <source>
        <dbReference type="SAM" id="Phobius"/>
    </source>
</evidence>
<keyword evidence="1" id="KW-0812">Transmembrane</keyword>
<keyword evidence="1" id="KW-1133">Transmembrane helix</keyword>
<keyword evidence="1" id="KW-0472">Membrane</keyword>
<organism evidence="2 3">
    <name type="scientific">Aspergillus steynii IBT 23096</name>
    <dbReference type="NCBI Taxonomy" id="1392250"/>
    <lineage>
        <taxon>Eukaryota</taxon>
        <taxon>Fungi</taxon>
        <taxon>Dikarya</taxon>
        <taxon>Ascomycota</taxon>
        <taxon>Pezizomycotina</taxon>
        <taxon>Eurotiomycetes</taxon>
        <taxon>Eurotiomycetidae</taxon>
        <taxon>Eurotiales</taxon>
        <taxon>Aspergillaceae</taxon>
        <taxon>Aspergillus</taxon>
        <taxon>Aspergillus subgen. Circumdati</taxon>
    </lineage>
</organism>
<dbReference type="RefSeq" id="XP_024707383.1">
    <property type="nucleotide sequence ID" value="XM_024855457.1"/>
</dbReference>
<evidence type="ECO:0000313" key="3">
    <source>
        <dbReference type="Proteomes" id="UP000234275"/>
    </source>
</evidence>
<dbReference type="EMBL" id="MSFO01000002">
    <property type="protein sequence ID" value="PLB52081.1"/>
    <property type="molecule type" value="Genomic_DNA"/>
</dbReference>
<proteinExistence type="predicted"/>
<accession>A0A2I2GGS5</accession>
<dbReference type="AlphaFoldDB" id="A0A2I2GGS5"/>
<gene>
    <name evidence="2" type="ORF">P170DRAFT_96281</name>
</gene>
<name>A0A2I2GGS5_9EURO</name>
<keyword evidence="3" id="KW-1185">Reference proteome</keyword>
<dbReference type="VEuPathDB" id="FungiDB:P170DRAFT_96281"/>
<evidence type="ECO:0000313" key="2">
    <source>
        <dbReference type="EMBL" id="PLB52081.1"/>
    </source>
</evidence>
<sequence length="80" mass="9324">MSWELQAAEEPSQLTIMFRFLLGLLFSALREAFFPSTLFRWSNTNRPDEDFAPITHRVHLHHVNHFADTANAVLNLSLRE</sequence>
<dbReference type="Proteomes" id="UP000234275">
    <property type="component" value="Unassembled WGS sequence"/>
</dbReference>
<dbReference type="GeneID" id="36563164"/>
<protein>
    <submittedName>
        <fullName evidence="2">Uncharacterized protein</fullName>
    </submittedName>
</protein>